<feature type="active site" evidence="4">
    <location>
        <position position="190"/>
    </location>
</feature>
<dbReference type="Pfam" id="PF01095">
    <property type="entry name" value="Pectinesterase"/>
    <property type="match status" value="1"/>
</dbReference>
<evidence type="ECO:0000256" key="5">
    <source>
        <dbReference type="RuleBase" id="RU000589"/>
    </source>
</evidence>
<evidence type="ECO:0000256" key="3">
    <source>
        <dbReference type="ARBA" id="ARBA00023085"/>
    </source>
</evidence>
<feature type="signal peptide" evidence="5">
    <location>
        <begin position="1"/>
        <end position="20"/>
    </location>
</feature>
<evidence type="ECO:0000313" key="7">
    <source>
        <dbReference type="EMBL" id="AOW09770.1"/>
    </source>
</evidence>
<reference evidence="7 8" key="1">
    <citation type="submission" date="2016-10" db="EMBL/GenBank/DDBJ databases">
        <title>Flavobacterium gilvum sp. nov., isolated from stream water.</title>
        <authorList>
            <person name="Shin S.-K."/>
            <person name="Cho Y.-J."/>
            <person name="Yi H."/>
        </authorList>
    </citation>
    <scope>NUCLEOTIDE SEQUENCE [LARGE SCALE GENOMIC DNA]</scope>
    <source>
        <strain evidence="7 8">EM1308</strain>
    </source>
</reference>
<dbReference type="GO" id="GO:0045490">
    <property type="term" value="P:pectin catabolic process"/>
    <property type="evidence" value="ECO:0007669"/>
    <property type="project" value="UniProtKB-UniRule"/>
</dbReference>
<keyword evidence="5" id="KW-0732">Signal</keyword>
<evidence type="ECO:0000256" key="1">
    <source>
        <dbReference type="ARBA" id="ARBA00008891"/>
    </source>
</evidence>
<dbReference type="InterPro" id="IPR033131">
    <property type="entry name" value="Pectinesterase_Asp_AS"/>
</dbReference>
<dbReference type="RefSeq" id="WP_035634785.1">
    <property type="nucleotide sequence ID" value="NZ_CP017479.1"/>
</dbReference>
<dbReference type="FunFam" id="2.160.20.10:FF:000052">
    <property type="entry name" value="Pectinesterase"/>
    <property type="match status" value="1"/>
</dbReference>
<organism evidence="7 8">
    <name type="scientific">Flavobacterium gilvum</name>
    <dbReference type="NCBI Taxonomy" id="1492737"/>
    <lineage>
        <taxon>Bacteria</taxon>
        <taxon>Pseudomonadati</taxon>
        <taxon>Bacteroidota</taxon>
        <taxon>Flavobacteriia</taxon>
        <taxon>Flavobacteriales</taxon>
        <taxon>Flavobacteriaceae</taxon>
        <taxon>Flavobacterium</taxon>
    </lineage>
</organism>
<dbReference type="InterPro" id="IPR011050">
    <property type="entry name" value="Pectin_lyase_fold/virulence"/>
</dbReference>
<dbReference type="PANTHER" id="PTHR31321">
    <property type="entry name" value="ACYL-COA THIOESTER HYDROLASE YBHC-RELATED"/>
    <property type="match status" value="1"/>
</dbReference>
<dbReference type="EMBL" id="CP017479">
    <property type="protein sequence ID" value="AOW09770.1"/>
    <property type="molecule type" value="Genomic_DNA"/>
</dbReference>
<dbReference type="PROSITE" id="PS00503">
    <property type="entry name" value="PECTINESTERASE_2"/>
    <property type="match status" value="1"/>
</dbReference>
<keyword evidence="8" id="KW-1185">Reference proteome</keyword>
<proteinExistence type="inferred from homology"/>
<keyword evidence="3 5" id="KW-0063">Aspartyl esterase</keyword>
<evidence type="ECO:0000256" key="2">
    <source>
        <dbReference type="ARBA" id="ARBA00022801"/>
    </source>
</evidence>
<dbReference type="GO" id="GO:0030599">
    <property type="term" value="F:pectinesterase activity"/>
    <property type="evidence" value="ECO:0007669"/>
    <property type="project" value="UniProtKB-UniRule"/>
</dbReference>
<keyword evidence="2 5" id="KW-0378">Hydrolase</keyword>
<dbReference type="Gene3D" id="2.160.20.10">
    <property type="entry name" value="Single-stranded right-handed beta-helix, Pectin lyase-like"/>
    <property type="match status" value="1"/>
</dbReference>
<name>A0AAC9I459_9FLAO</name>
<comment type="catalytic activity">
    <reaction evidence="5">
        <text>[(1-&gt;4)-alpha-D-galacturonosyl methyl ester](n) + n H2O = [(1-&gt;4)-alpha-D-galacturonosyl](n) + n methanol + n H(+)</text>
        <dbReference type="Rhea" id="RHEA:22380"/>
        <dbReference type="Rhea" id="RHEA-COMP:14570"/>
        <dbReference type="Rhea" id="RHEA-COMP:14573"/>
        <dbReference type="ChEBI" id="CHEBI:15377"/>
        <dbReference type="ChEBI" id="CHEBI:15378"/>
        <dbReference type="ChEBI" id="CHEBI:17790"/>
        <dbReference type="ChEBI" id="CHEBI:140522"/>
        <dbReference type="ChEBI" id="CHEBI:140523"/>
        <dbReference type="EC" id="3.1.1.11"/>
    </reaction>
</comment>
<dbReference type="GO" id="GO:0009279">
    <property type="term" value="C:cell outer membrane"/>
    <property type="evidence" value="ECO:0007669"/>
    <property type="project" value="TreeGrafter"/>
</dbReference>
<dbReference type="PANTHER" id="PTHR31321:SF57">
    <property type="entry name" value="PECTINESTERASE 53-RELATED"/>
    <property type="match status" value="1"/>
</dbReference>
<comment type="similarity">
    <text evidence="1">Belongs to the pectinesterase family.</text>
</comment>
<accession>A0AAC9I459</accession>
<dbReference type="EC" id="3.1.1.11" evidence="5"/>
<dbReference type="InterPro" id="IPR012334">
    <property type="entry name" value="Pectin_lyas_fold"/>
</dbReference>
<dbReference type="AlphaFoldDB" id="A0AAC9I459"/>
<feature type="chain" id="PRO_5041767511" description="Pectinesterase" evidence="5">
    <location>
        <begin position="21"/>
        <end position="327"/>
    </location>
</feature>
<comment type="pathway">
    <text evidence="5">Glycan metabolism; pectin degradation; 2-dehydro-3-deoxy-D-gluconate from pectin: step 1/5.</text>
</comment>
<sequence length="327" mass="36624">MKVKNLYLFLFCLLLMNCTAANNRSINDRSKKYDIIVDSKGSGNFLTVQEAINSVSDLKQMETTIFIKKGVYKEKIEVPQSKINITLIGEDKSKTILTYDDYASKMNTEGKAIGTSGSYSFAVNGDNFKAENITFENSAGAVGQAVAVRIDGDKVFFDNCNFIGFQDTIYTRADTSRQYYKNCYIEGATDFIFGASTALFEGCEIFSKKGGHYITAASTTLNKAYGYVFIDCKLTGDAEKETVYLGRPWRPNAKTVFIKCKMGEHINPLGWFNWNKLEAEATTFYAEYQCTGKGAETSSRVKWSHTLTDAKDYTVEKILNGWNPSQK</sequence>
<dbReference type="InterPro" id="IPR000070">
    <property type="entry name" value="Pectinesterase_cat"/>
</dbReference>
<feature type="domain" description="Pectinesterase catalytic" evidence="6">
    <location>
        <begin position="34"/>
        <end position="321"/>
    </location>
</feature>
<evidence type="ECO:0000256" key="4">
    <source>
        <dbReference type="PROSITE-ProRule" id="PRU10040"/>
    </source>
</evidence>
<dbReference type="GO" id="GO:0042545">
    <property type="term" value="P:cell wall modification"/>
    <property type="evidence" value="ECO:0007669"/>
    <property type="project" value="UniProtKB-UniRule"/>
</dbReference>
<dbReference type="Proteomes" id="UP000175968">
    <property type="component" value="Chromosome"/>
</dbReference>
<evidence type="ECO:0000259" key="6">
    <source>
        <dbReference type="Pfam" id="PF01095"/>
    </source>
</evidence>
<protein>
    <recommendedName>
        <fullName evidence="5">Pectinesterase</fullName>
        <ecNumber evidence="5">3.1.1.11</ecNumber>
    </recommendedName>
</protein>
<dbReference type="SUPFAM" id="SSF51126">
    <property type="entry name" value="Pectin lyase-like"/>
    <property type="match status" value="1"/>
</dbReference>
<dbReference type="KEGG" id="fgl:EM308_09775"/>
<evidence type="ECO:0000313" key="8">
    <source>
        <dbReference type="Proteomes" id="UP000175968"/>
    </source>
</evidence>
<gene>
    <name evidence="7" type="ORF">EM308_09775</name>
</gene>